<evidence type="ECO:0000256" key="12">
    <source>
        <dbReference type="ARBA" id="ARBA00023002"/>
    </source>
</evidence>
<dbReference type="PROSITE" id="PS00197">
    <property type="entry name" value="2FE2S_FER_1"/>
    <property type="match status" value="1"/>
</dbReference>
<dbReference type="GO" id="GO:0005777">
    <property type="term" value="C:peroxisome"/>
    <property type="evidence" value="ECO:0007669"/>
    <property type="project" value="UniProtKB-SubCell"/>
</dbReference>
<dbReference type="InterPro" id="IPR002888">
    <property type="entry name" value="2Fe-2S-bd"/>
</dbReference>
<keyword evidence="15" id="KW-0520">NAD</keyword>
<dbReference type="Pfam" id="PF00941">
    <property type="entry name" value="FAD_binding_5"/>
    <property type="match status" value="1"/>
</dbReference>
<dbReference type="InterPro" id="IPR036010">
    <property type="entry name" value="2Fe-2S_ferredoxin-like_sf"/>
</dbReference>
<evidence type="ECO:0000256" key="4">
    <source>
        <dbReference type="ARBA" id="ARBA00011738"/>
    </source>
</evidence>
<evidence type="ECO:0000256" key="1">
    <source>
        <dbReference type="ARBA" id="ARBA00001974"/>
    </source>
</evidence>
<feature type="binding site" evidence="23">
    <location>
        <position position="936"/>
    </location>
    <ligand>
        <name>Mo-molybdopterin</name>
        <dbReference type="ChEBI" id="CHEBI:71302"/>
    </ligand>
    <ligandPart>
        <name>Mo</name>
        <dbReference type="ChEBI" id="CHEBI:28685"/>
    </ligandPart>
</feature>
<feature type="binding site" evidence="22">
    <location>
        <position position="938"/>
    </location>
    <ligand>
        <name>substrate</name>
    </ligand>
</feature>
<dbReference type="FunFam" id="3.30.365.10:FF:000003">
    <property type="entry name" value="Aldehyde oxidase 1"/>
    <property type="match status" value="1"/>
</dbReference>
<evidence type="ECO:0000313" key="26">
    <source>
        <dbReference type="EMBL" id="KNC32318.1"/>
    </source>
</evidence>
<feature type="domain" description="FAD-binding PCMH-type" evidence="25">
    <location>
        <begin position="246"/>
        <end position="435"/>
    </location>
</feature>
<comment type="subunit">
    <text evidence="4">Homodimer.</text>
</comment>
<feature type="binding site" evidence="23">
    <location>
        <position position="163"/>
    </location>
    <ligand>
        <name>[2Fe-2S] cluster</name>
        <dbReference type="ChEBI" id="CHEBI:190135"/>
        <label>2</label>
    </ligand>
</feature>
<feature type="binding site" evidence="22">
    <location>
        <position position="826"/>
    </location>
    <ligand>
        <name>substrate</name>
    </ligand>
</feature>
<dbReference type="InterPro" id="IPR036884">
    <property type="entry name" value="2Fe-2S-bd_dom_sf"/>
</dbReference>
<comment type="function">
    <text evidence="20">Key enzyme in purine degradation. Catalyzes the oxidation of hypoxanthine to xanthine. Catalyzes the oxidation of xanthine to uric acid.</text>
</comment>
<feature type="binding site" evidence="22">
    <location>
        <position position="425"/>
    </location>
    <ligand>
        <name>FAD</name>
        <dbReference type="ChEBI" id="CHEBI:57692"/>
    </ligand>
</feature>
<evidence type="ECO:0000256" key="18">
    <source>
        <dbReference type="ARBA" id="ARBA00049017"/>
    </source>
</evidence>
<dbReference type="InterPro" id="IPR008274">
    <property type="entry name" value="AldOxase/xan_DH_MoCoBD1"/>
</dbReference>
<dbReference type="EC" id="1.17.1.4" evidence="5"/>
<dbReference type="SUPFAM" id="SSF54665">
    <property type="entry name" value="CO dehydrogenase molybdoprotein N-domain-like"/>
    <property type="match status" value="1"/>
</dbReference>
<comment type="catalytic activity">
    <reaction evidence="19">
        <text>hypoxanthine + NAD(+) + H2O = xanthine + NADH + H(+)</text>
        <dbReference type="Rhea" id="RHEA:24670"/>
        <dbReference type="ChEBI" id="CHEBI:15377"/>
        <dbReference type="ChEBI" id="CHEBI:15378"/>
        <dbReference type="ChEBI" id="CHEBI:17368"/>
        <dbReference type="ChEBI" id="CHEBI:17712"/>
        <dbReference type="ChEBI" id="CHEBI:57540"/>
        <dbReference type="ChEBI" id="CHEBI:57945"/>
        <dbReference type="EC" id="1.17.1.4"/>
    </reaction>
</comment>
<dbReference type="PROSITE" id="PS51085">
    <property type="entry name" value="2FE2S_FER_2"/>
    <property type="match status" value="1"/>
</dbReference>
<feature type="binding site" evidence="23">
    <location>
        <position position="1103"/>
    </location>
    <ligand>
        <name>Mo-molybdopterin</name>
        <dbReference type="ChEBI" id="CHEBI:71302"/>
    </ligand>
    <ligandPart>
        <name>Mo</name>
        <dbReference type="ChEBI" id="CHEBI:28685"/>
    </ligandPart>
</feature>
<dbReference type="GO" id="GO:0071949">
    <property type="term" value="F:FAD binding"/>
    <property type="evidence" value="ECO:0007669"/>
    <property type="project" value="InterPro"/>
</dbReference>
<dbReference type="InterPro" id="IPR037165">
    <property type="entry name" value="AldOxase/xan_DH_Mopterin-bd_sf"/>
</dbReference>
<dbReference type="InterPro" id="IPR000674">
    <property type="entry name" value="Ald_Oxase/Xan_DH_a/b"/>
</dbReference>
<dbReference type="GO" id="GO:0006145">
    <property type="term" value="P:purine nucleobase catabolic process"/>
    <property type="evidence" value="ECO:0007669"/>
    <property type="project" value="UniProtKB-ARBA"/>
</dbReference>
<evidence type="ECO:0000256" key="8">
    <source>
        <dbReference type="ARBA" id="ARBA00022630"/>
    </source>
</evidence>
<feature type="binding site" evidence="23">
    <location>
        <position position="58"/>
    </location>
    <ligand>
        <name>[2Fe-2S] cluster</name>
        <dbReference type="ChEBI" id="CHEBI:190135"/>
        <label>1</label>
    </ligand>
</feature>
<dbReference type="InterPro" id="IPR001041">
    <property type="entry name" value="2Fe-2S_ferredoxin-type"/>
</dbReference>
<feature type="binding site" evidence="22">
    <location>
        <position position="443"/>
    </location>
    <ligand>
        <name>FAD</name>
        <dbReference type="ChEBI" id="CHEBI:57692"/>
    </ligand>
</feature>
<dbReference type="FunFam" id="3.30.390.50:FF:000001">
    <property type="entry name" value="Xanthine dehydrogenase oxidase"/>
    <property type="match status" value="1"/>
</dbReference>
<proteinExistence type="inferred from homology"/>
<dbReference type="Gene3D" id="3.30.465.10">
    <property type="match status" value="1"/>
</dbReference>
<keyword evidence="27" id="KW-1185">Reference proteome</keyword>
<evidence type="ECO:0000313" key="27">
    <source>
        <dbReference type="Proteomes" id="UP000037069"/>
    </source>
</evidence>
<dbReference type="STRING" id="7375.A0A0L0CIT4"/>
<dbReference type="PROSITE" id="PS51387">
    <property type="entry name" value="FAD_PCMH"/>
    <property type="match status" value="1"/>
</dbReference>
<dbReference type="Gene3D" id="3.30.390.50">
    <property type="entry name" value="CO dehydrogenase flavoprotein, C-terminal domain"/>
    <property type="match status" value="1"/>
</dbReference>
<dbReference type="GO" id="GO:0005506">
    <property type="term" value="F:iron ion binding"/>
    <property type="evidence" value="ECO:0007669"/>
    <property type="project" value="InterPro"/>
</dbReference>
<comment type="cofactor">
    <cofactor evidence="23">
        <name>[2Fe-2S] cluster</name>
        <dbReference type="ChEBI" id="CHEBI:190135"/>
    </cofactor>
    <text evidence="23">Binds 2 [2Fe-2S] clusters.</text>
</comment>
<dbReference type="OrthoDB" id="8300278at2759"/>
<comment type="cofactor">
    <cofactor evidence="17">
        <name>[2Fe-2S] cluster</name>
        <dbReference type="ChEBI" id="CHEBI:190135"/>
    </cofactor>
</comment>
<dbReference type="FunFam" id="3.30.365.10:FF:000004">
    <property type="entry name" value="Xanthine dehydrogenase oxidase"/>
    <property type="match status" value="1"/>
</dbReference>
<keyword evidence="7 23" id="KW-0500">Molybdenum</keyword>
<dbReference type="NCBIfam" id="TIGR02963">
    <property type="entry name" value="xanthine_xdhA"/>
    <property type="match status" value="1"/>
</dbReference>
<dbReference type="InterPro" id="IPR036683">
    <property type="entry name" value="CO_DH_flav_C_dom_sf"/>
</dbReference>
<dbReference type="GO" id="GO:0004854">
    <property type="term" value="F:xanthine dehydrogenase activity"/>
    <property type="evidence" value="ECO:0007669"/>
    <property type="project" value="UniProtKB-EC"/>
</dbReference>
<evidence type="ECO:0000256" key="10">
    <source>
        <dbReference type="ARBA" id="ARBA00022723"/>
    </source>
</evidence>
<feature type="active site" description="Proton acceptor" evidence="21">
    <location>
        <position position="1286"/>
    </location>
</feature>
<dbReference type="Pfam" id="PF02738">
    <property type="entry name" value="MoCoBD_1"/>
    <property type="match status" value="1"/>
</dbReference>
<dbReference type="EMBL" id="JRES01000321">
    <property type="protein sequence ID" value="KNC32318.1"/>
    <property type="molecule type" value="Genomic_DNA"/>
</dbReference>
<feature type="binding site" evidence="23">
    <location>
        <position position="128"/>
    </location>
    <ligand>
        <name>[2Fe-2S] cluster</name>
        <dbReference type="ChEBI" id="CHEBI:190135"/>
        <label>2</label>
    </ligand>
</feature>
<evidence type="ECO:0000256" key="6">
    <source>
        <dbReference type="ARBA" id="ARBA00019394"/>
    </source>
</evidence>
<dbReference type="PANTHER" id="PTHR45444:SF3">
    <property type="entry name" value="XANTHINE DEHYDROGENASE"/>
    <property type="match status" value="1"/>
</dbReference>
<evidence type="ECO:0000256" key="16">
    <source>
        <dbReference type="ARBA" id="ARBA00023140"/>
    </source>
</evidence>
<comment type="cofactor">
    <cofactor evidence="23">
        <name>Mo-molybdopterin</name>
        <dbReference type="ChEBI" id="CHEBI:71302"/>
    </cofactor>
    <text evidence="23">Binds 1 Mo-molybdopterin (Mo-MPT) cofactor per subunit.</text>
</comment>
<dbReference type="FunFam" id="1.10.150.120:FF:000001">
    <property type="entry name" value="Aldehyde oxidase 1"/>
    <property type="match status" value="1"/>
</dbReference>
<feature type="binding site" evidence="23">
    <location>
        <position position="88"/>
    </location>
    <ligand>
        <name>[2Fe-2S] cluster</name>
        <dbReference type="ChEBI" id="CHEBI:190135"/>
        <label>1</label>
    </ligand>
</feature>
<dbReference type="PIRSF" id="PIRSF000127">
    <property type="entry name" value="Xanthine_DH"/>
    <property type="match status" value="1"/>
</dbReference>
<feature type="binding site" evidence="23">
    <location>
        <position position="822"/>
    </location>
    <ligand>
        <name>Mo-molybdopterin</name>
        <dbReference type="ChEBI" id="CHEBI:71302"/>
    </ligand>
    <ligandPart>
        <name>Mo</name>
        <dbReference type="ChEBI" id="CHEBI:28685"/>
    </ligandPart>
</feature>
<dbReference type="Pfam" id="PF03450">
    <property type="entry name" value="CO_deh_flav_C"/>
    <property type="match status" value="1"/>
</dbReference>
<gene>
    <name evidence="26" type="ORF">FF38_14013</name>
</gene>
<evidence type="ECO:0000259" key="24">
    <source>
        <dbReference type="PROSITE" id="PS51085"/>
    </source>
</evidence>
<keyword evidence="11 22" id="KW-0274">FAD</keyword>
<feature type="binding site" evidence="23">
    <location>
        <position position="63"/>
    </location>
    <ligand>
        <name>[2Fe-2S] cluster</name>
        <dbReference type="ChEBI" id="CHEBI:190135"/>
        <label>1</label>
    </ligand>
</feature>
<feature type="binding site" evidence="22">
    <location>
        <position position="354"/>
    </location>
    <ligand>
        <name>FAD</name>
        <dbReference type="ChEBI" id="CHEBI:57692"/>
    </ligand>
</feature>
<comment type="subcellular location">
    <subcellularLocation>
        <location evidence="2">Peroxisome</location>
    </subcellularLocation>
</comment>
<evidence type="ECO:0000256" key="23">
    <source>
        <dbReference type="PIRSR" id="PIRSR000127-3"/>
    </source>
</evidence>
<dbReference type="InterPro" id="IPR014307">
    <property type="entry name" value="Xanthine_DH_ssu"/>
</dbReference>
<dbReference type="Gene3D" id="3.30.365.10">
    <property type="entry name" value="Aldehyde oxidase/xanthine dehydrogenase, molybdopterin binding domain"/>
    <property type="match status" value="4"/>
</dbReference>
<feature type="binding site" evidence="23">
    <location>
        <position position="791"/>
    </location>
    <ligand>
        <name>Mo-molybdopterin</name>
        <dbReference type="ChEBI" id="CHEBI:71302"/>
    </ligand>
    <ligandPart>
        <name>Mo</name>
        <dbReference type="ChEBI" id="CHEBI:28685"/>
    </ligandPart>
</feature>
<dbReference type="Pfam" id="PF01315">
    <property type="entry name" value="Ald_Xan_dh_C"/>
    <property type="match status" value="1"/>
</dbReference>
<dbReference type="PROSITE" id="PS00559">
    <property type="entry name" value="MOLYBDOPTERIN_EUK"/>
    <property type="match status" value="1"/>
</dbReference>
<evidence type="ECO:0000256" key="5">
    <source>
        <dbReference type="ARBA" id="ARBA00013123"/>
    </source>
</evidence>
<comment type="similarity">
    <text evidence="3">Belongs to the xanthine dehydrogenase family.</text>
</comment>
<dbReference type="PANTHER" id="PTHR45444">
    <property type="entry name" value="XANTHINE DEHYDROGENASE"/>
    <property type="match status" value="1"/>
</dbReference>
<keyword evidence="13 23" id="KW-0408">Iron</keyword>
<evidence type="ECO:0000256" key="22">
    <source>
        <dbReference type="PIRSR" id="PIRSR000127-2"/>
    </source>
</evidence>
<sequence length="1354" mass="150538">MSNMTQEHNGILDLKPTFSTLIFFVNGKKVIDANPDPECTLLTYLREKLRLCGTKLGCGEGGCGACTVMISRIDTLTNQIKHIAVNACLTPVCAMHGCAVTTVEGIGSTRTRLHPVQERLAKAHGSQCGFCTPGIVMSMYALLRNSPQPSMKDLEVAFQGNLCRCTGYRPILEGYKTFTKEFGCPMGEKCCKVNGNSCGNGAENGVLVDDKLFEKSEFVPFDPTQEPIFPPELQLNKEWDYQALVYKSERVTWYRPANLEDLLKIKAQYPDAKLVVGNTEIGVEVKFKHFLYPVLVNPTKVKEMIDVQESEDSIYFGASVSLMDIDKILRERIEKLPEHQTRFFQCAINMLHYFAGKQIRNVASLGGNIMTGSPISDMNPVLMAGAVKLKVAKYVEGQIKYREVCMSSGFFTGYRRNVIEPTEVLVGLYFPKTLEHQYVVAFKQAKRRDDDIAIVNAAINVFIDPKTITVEKVYMAFGGMAPTTVMATRSADIMVKQQWNKVLMERIVESLCAELPLAPSAPGGMIAYRRSLVVSLFFKAYLTITQKLIKDGILPQDSLPQEELSGAEVFHTPALKSAQLFEKVSNKQSECDPIGRPKIHASALKQATGEAIYCDDIPRMENELYLALVLSTKAHAKILSIDASEALAMPGVHAFFSSKDLTHHENEVGPVFHDEEVFASDKVYCHGQVVGAIAADNQTIAQRATRKVKIEYEDIKPVIITIEQAIEHQSYFPDYPRFTEIGDVDKAFREADHVYEGSCRMGGQEHFYLETHASLAVPRDSDEIEIFCSTQHPSEVQKLVAHVLSTSAHRIVCRAKRLGGGFGGKESRAIAVALPVALACHRLRRPIRCMLDRDEDMMITGTRHPFLFKYKIAFTSEGRLTGCYIECYNNAGWSMDLSFSVLERAMYHFENCYKIPNIKVGGWVCKTNLPSNTAFRGFGGPQGMFAGEHIIRDIARILNKDYLEIMKLNFYKEGDITHYQQRLDNFPIEKCFYDCLQQSKYYQKKQEIEEFNRNHRWRKRGISLVPTKYGIAFGVSHLNQAGALINIYADGSVLLSHGGVEIGQGLHTKMLQCCARALQVPIEYIHISETATDKVPNTSPTAASSGSDLNGMAVLDACEKLNKRLAPIKEANPNGTWTEWISKAYFERISLSATGFYRMPDIGYDPVNNPNALMYNYFTNGVGVSVVEIDCLTGDHQVISTDIVMDIGSSLNPAIDIGQIEGAFMQGYGLFTLEEMVYSPQGVVYSRGPGMYKLPGFADIPGEFNVTILTGAANPRAVYSSKAVGEPPLFIGCSVFFAIKEAITAARISNGLSTEFRLESPATSARIRMACQDEFTNLIDQPAAGSYVPWNVVP</sequence>
<dbReference type="SUPFAM" id="SSF56003">
    <property type="entry name" value="Molybdenum cofactor-binding domain"/>
    <property type="match status" value="1"/>
</dbReference>
<feature type="binding site" evidence="23">
    <location>
        <position position="66"/>
    </location>
    <ligand>
        <name>[2Fe-2S] cluster</name>
        <dbReference type="ChEBI" id="CHEBI:190135"/>
        <label>1</label>
    </ligand>
</feature>
<keyword evidence="8" id="KW-0285">Flavoprotein</keyword>
<dbReference type="OMA" id="PHPTQER"/>
<dbReference type="InterPro" id="IPR005107">
    <property type="entry name" value="CO_DH_flav_C"/>
</dbReference>
<dbReference type="SUPFAM" id="SSF55447">
    <property type="entry name" value="CO dehydrogenase flavoprotein C-terminal domain-like"/>
    <property type="match status" value="1"/>
</dbReference>
<dbReference type="InterPro" id="IPR016166">
    <property type="entry name" value="FAD-bd_PCMH"/>
</dbReference>
<dbReference type="InterPro" id="IPR016169">
    <property type="entry name" value="FAD-bd_PCMH_sub2"/>
</dbReference>
<keyword evidence="14 23" id="KW-0411">Iron-sulfur</keyword>
<evidence type="ECO:0000256" key="19">
    <source>
        <dbReference type="ARBA" id="ARBA00049517"/>
    </source>
</evidence>
<feature type="binding site" evidence="23">
    <location>
        <position position="165"/>
    </location>
    <ligand>
        <name>[2Fe-2S] cluster</name>
        <dbReference type="ChEBI" id="CHEBI:190135"/>
        <label>2</label>
    </ligand>
</feature>
<dbReference type="Pfam" id="PF00111">
    <property type="entry name" value="Fer2"/>
    <property type="match status" value="1"/>
</dbReference>
<dbReference type="InterPro" id="IPR002346">
    <property type="entry name" value="Mopterin_DH_FAD-bd"/>
</dbReference>
<dbReference type="InterPro" id="IPR012675">
    <property type="entry name" value="Beta-grasp_dom_sf"/>
</dbReference>
<keyword evidence="9 23" id="KW-0001">2Fe-2S</keyword>
<dbReference type="Gene3D" id="1.10.150.120">
    <property type="entry name" value="[2Fe-2S]-binding domain"/>
    <property type="match status" value="1"/>
</dbReference>
<dbReference type="InterPro" id="IPR036856">
    <property type="entry name" value="Ald_Oxase/Xan_DH_a/b_sf"/>
</dbReference>
<dbReference type="Gene3D" id="3.10.20.30">
    <property type="match status" value="1"/>
</dbReference>
<evidence type="ECO:0000256" key="20">
    <source>
        <dbReference type="ARBA" id="ARBA00053333"/>
    </source>
</evidence>
<feature type="binding site" evidence="22">
    <location>
        <position position="377"/>
    </location>
    <ligand>
        <name>FAD</name>
        <dbReference type="ChEBI" id="CHEBI:57692"/>
    </ligand>
</feature>
<comment type="caution">
    <text evidence="26">The sequence shown here is derived from an EMBL/GenBank/DDBJ whole genome shotgun (WGS) entry which is preliminary data.</text>
</comment>
<dbReference type="SUPFAM" id="SSF56176">
    <property type="entry name" value="FAD-binding/transporter-associated domain-like"/>
    <property type="match status" value="1"/>
</dbReference>
<dbReference type="FunFam" id="3.30.365.10:FF:000001">
    <property type="entry name" value="Xanthine dehydrogenase oxidase"/>
    <property type="match status" value="1"/>
</dbReference>
<comment type="catalytic activity">
    <reaction evidence="18">
        <text>xanthine + NAD(+) + H2O = urate + NADH + H(+)</text>
        <dbReference type="Rhea" id="RHEA:16669"/>
        <dbReference type="ChEBI" id="CHEBI:15377"/>
        <dbReference type="ChEBI" id="CHEBI:15378"/>
        <dbReference type="ChEBI" id="CHEBI:17712"/>
        <dbReference type="ChEBI" id="CHEBI:17775"/>
        <dbReference type="ChEBI" id="CHEBI:57540"/>
        <dbReference type="ChEBI" id="CHEBI:57945"/>
        <dbReference type="EC" id="1.17.1.4"/>
    </reaction>
</comment>
<evidence type="ECO:0000256" key="17">
    <source>
        <dbReference type="ARBA" id="ARBA00034078"/>
    </source>
</evidence>
<dbReference type="SUPFAM" id="SSF54292">
    <property type="entry name" value="2Fe-2S ferredoxin-like"/>
    <property type="match status" value="1"/>
</dbReference>
<feature type="binding site" evidence="22">
    <location>
        <begin position="274"/>
        <end position="281"/>
    </location>
    <ligand>
        <name>FAD</name>
        <dbReference type="ChEBI" id="CHEBI:57692"/>
    </ligand>
</feature>
<evidence type="ECO:0000256" key="15">
    <source>
        <dbReference type="ARBA" id="ARBA00023027"/>
    </source>
</evidence>
<dbReference type="FunFam" id="3.30.43.10:FF:000001">
    <property type="entry name" value="Xanthine dehydrogenase/oxidase"/>
    <property type="match status" value="1"/>
</dbReference>
<dbReference type="InterPro" id="IPR016167">
    <property type="entry name" value="FAD-bd_PCMH_sub1"/>
</dbReference>
<dbReference type="FunFam" id="3.30.365.10:FF:000002">
    <property type="entry name" value="Xanthine dehydrogenase oxidase"/>
    <property type="match status" value="1"/>
</dbReference>
<dbReference type="InterPro" id="IPR046867">
    <property type="entry name" value="AldOxase/xan_DH_MoCoBD2"/>
</dbReference>
<evidence type="ECO:0000259" key="25">
    <source>
        <dbReference type="PROSITE" id="PS51387"/>
    </source>
</evidence>
<keyword evidence="12" id="KW-0560">Oxidoreductase</keyword>
<dbReference type="Gene3D" id="3.30.43.10">
    <property type="entry name" value="Uridine Diphospho-n-acetylenolpyruvylglucosamine Reductase, domain 2"/>
    <property type="match status" value="1"/>
</dbReference>
<accession>A0A0L0CIT4</accession>
<evidence type="ECO:0000256" key="21">
    <source>
        <dbReference type="PIRSR" id="PIRSR000127-1"/>
    </source>
</evidence>
<dbReference type="FunFam" id="3.30.465.10:FF:000004">
    <property type="entry name" value="Xanthine dehydrogenase/oxidase"/>
    <property type="match status" value="1"/>
</dbReference>
<dbReference type="FunFam" id="3.10.20.30:FF:000015">
    <property type="entry name" value="Aldehyde oxidase 1"/>
    <property type="match status" value="1"/>
</dbReference>
<dbReference type="Gene3D" id="3.90.1170.50">
    <property type="entry name" value="Aldehyde oxidase/xanthine dehydrogenase, a/b hammerhead"/>
    <property type="match status" value="1"/>
</dbReference>
<feature type="binding site" evidence="22">
    <location>
        <position position="904"/>
    </location>
    <ligand>
        <name>substrate</name>
    </ligand>
</feature>
<protein>
    <recommendedName>
        <fullName evidence="6">Xanthine dehydrogenase</fullName>
        <ecNumber evidence="5">1.17.1.4</ecNumber>
    </recommendedName>
</protein>
<evidence type="ECO:0000256" key="7">
    <source>
        <dbReference type="ARBA" id="ARBA00022505"/>
    </source>
</evidence>
<evidence type="ECO:0000256" key="3">
    <source>
        <dbReference type="ARBA" id="ARBA00006849"/>
    </source>
</evidence>
<dbReference type="GO" id="GO:0043546">
    <property type="term" value="F:molybdopterin cofactor binding"/>
    <property type="evidence" value="ECO:0007669"/>
    <property type="project" value="InterPro"/>
</dbReference>
<dbReference type="FunFam" id="3.90.1170.50:FF:000001">
    <property type="entry name" value="Aldehyde oxidase 1"/>
    <property type="match status" value="1"/>
</dbReference>
<reference evidence="26 27" key="1">
    <citation type="journal article" date="2015" name="Nat. Commun.">
        <title>Lucilia cuprina genome unlocks parasitic fly biology to underpin future interventions.</title>
        <authorList>
            <person name="Anstead C.A."/>
            <person name="Korhonen P.K."/>
            <person name="Young N.D."/>
            <person name="Hall R.S."/>
            <person name="Jex A.R."/>
            <person name="Murali S.C."/>
            <person name="Hughes D.S."/>
            <person name="Lee S.F."/>
            <person name="Perry T."/>
            <person name="Stroehlein A.J."/>
            <person name="Ansell B.R."/>
            <person name="Breugelmans B."/>
            <person name="Hofmann A."/>
            <person name="Qu J."/>
            <person name="Dugan S."/>
            <person name="Lee S.L."/>
            <person name="Chao H."/>
            <person name="Dinh H."/>
            <person name="Han Y."/>
            <person name="Doddapaneni H.V."/>
            <person name="Worley K.C."/>
            <person name="Muzny D.M."/>
            <person name="Ioannidis P."/>
            <person name="Waterhouse R.M."/>
            <person name="Zdobnov E.M."/>
            <person name="James P.J."/>
            <person name="Bagnall N.H."/>
            <person name="Kotze A.C."/>
            <person name="Gibbs R.A."/>
            <person name="Richards S."/>
            <person name="Batterham P."/>
            <person name="Gasser R.B."/>
        </authorList>
    </citation>
    <scope>NUCLEOTIDE SEQUENCE [LARGE SCALE GENOMIC DNA]</scope>
    <source>
        <strain evidence="26 27">LS</strain>
        <tissue evidence="26">Full body</tissue>
    </source>
</reference>
<keyword evidence="16" id="KW-0576">Peroxisome</keyword>
<dbReference type="Pfam" id="PF20256">
    <property type="entry name" value="MoCoBD_2"/>
    <property type="match status" value="1"/>
</dbReference>
<evidence type="ECO:0000256" key="14">
    <source>
        <dbReference type="ARBA" id="ARBA00023014"/>
    </source>
</evidence>
<feature type="binding site" evidence="22">
    <location>
        <begin position="364"/>
        <end position="368"/>
    </location>
    <ligand>
        <name>FAD</name>
        <dbReference type="ChEBI" id="CHEBI:57692"/>
    </ligand>
</feature>
<dbReference type="InterPro" id="IPR006058">
    <property type="entry name" value="2Fe2S_fd_BS"/>
</dbReference>
<dbReference type="SUPFAM" id="SSF47741">
    <property type="entry name" value="CO dehydrogenase ISP C-domain like"/>
    <property type="match status" value="1"/>
</dbReference>
<comment type="cofactor">
    <cofactor evidence="1 22">
        <name>FAD</name>
        <dbReference type="ChEBI" id="CHEBI:57692"/>
    </cofactor>
</comment>
<dbReference type="GO" id="GO:0051537">
    <property type="term" value="F:2 iron, 2 sulfur cluster binding"/>
    <property type="evidence" value="ECO:0007669"/>
    <property type="project" value="UniProtKB-KW"/>
</dbReference>
<dbReference type="InterPro" id="IPR036318">
    <property type="entry name" value="FAD-bd_PCMH-like_sf"/>
</dbReference>
<dbReference type="InterPro" id="IPR022407">
    <property type="entry name" value="OxRdtase_Mopterin_BS"/>
</dbReference>
<evidence type="ECO:0000256" key="9">
    <source>
        <dbReference type="ARBA" id="ARBA00022714"/>
    </source>
</evidence>
<organism evidence="26 27">
    <name type="scientific">Lucilia cuprina</name>
    <name type="common">Green bottle fly</name>
    <name type="synonym">Australian sheep blowfly</name>
    <dbReference type="NCBI Taxonomy" id="7375"/>
    <lineage>
        <taxon>Eukaryota</taxon>
        <taxon>Metazoa</taxon>
        <taxon>Ecdysozoa</taxon>
        <taxon>Arthropoda</taxon>
        <taxon>Hexapoda</taxon>
        <taxon>Insecta</taxon>
        <taxon>Pterygota</taxon>
        <taxon>Neoptera</taxon>
        <taxon>Endopterygota</taxon>
        <taxon>Diptera</taxon>
        <taxon>Brachycera</taxon>
        <taxon>Muscomorpha</taxon>
        <taxon>Oestroidea</taxon>
        <taxon>Calliphoridae</taxon>
        <taxon>Luciliinae</taxon>
        <taxon>Lucilia</taxon>
    </lineage>
</organism>
<evidence type="ECO:0000256" key="2">
    <source>
        <dbReference type="ARBA" id="ARBA00004275"/>
    </source>
</evidence>
<feature type="domain" description="2Fe-2S ferredoxin-type" evidence="24">
    <location>
        <begin position="19"/>
        <end position="106"/>
    </location>
</feature>
<name>A0A0L0CIT4_LUCCU</name>
<dbReference type="SMART" id="SM01092">
    <property type="entry name" value="CO_deh_flav_C"/>
    <property type="match status" value="1"/>
</dbReference>
<evidence type="ECO:0000256" key="11">
    <source>
        <dbReference type="ARBA" id="ARBA00022827"/>
    </source>
</evidence>
<keyword evidence="10 23" id="KW-0479">Metal-binding</keyword>
<dbReference type="InterPro" id="IPR016208">
    <property type="entry name" value="Ald_Oxase/xanthine_DH-like"/>
</dbReference>
<dbReference type="Proteomes" id="UP000037069">
    <property type="component" value="Unassembled WGS sequence"/>
</dbReference>
<dbReference type="SMART" id="SM01008">
    <property type="entry name" value="Ald_Xan_dh_C"/>
    <property type="match status" value="1"/>
</dbReference>
<dbReference type="Pfam" id="PF01799">
    <property type="entry name" value="Fer2_2"/>
    <property type="match status" value="1"/>
</dbReference>
<feature type="binding site" evidence="23">
    <location>
        <position position="131"/>
    </location>
    <ligand>
        <name>[2Fe-2S] cluster</name>
        <dbReference type="ChEBI" id="CHEBI:190135"/>
        <label>2</label>
    </ligand>
</feature>
<evidence type="ECO:0000256" key="13">
    <source>
        <dbReference type="ARBA" id="ARBA00023004"/>
    </source>
</evidence>